<evidence type="ECO:0000256" key="6">
    <source>
        <dbReference type="SAM" id="Phobius"/>
    </source>
</evidence>
<organism evidence="8 9">
    <name type="scientific">[Torrubiella] hemipterigena</name>
    <dbReference type="NCBI Taxonomy" id="1531966"/>
    <lineage>
        <taxon>Eukaryota</taxon>
        <taxon>Fungi</taxon>
        <taxon>Dikarya</taxon>
        <taxon>Ascomycota</taxon>
        <taxon>Pezizomycotina</taxon>
        <taxon>Sordariomycetes</taxon>
        <taxon>Hypocreomycetidae</taxon>
        <taxon>Hypocreales</taxon>
        <taxon>Clavicipitaceae</taxon>
        <taxon>Clavicipitaceae incertae sedis</taxon>
        <taxon>'Torrubiella' clade</taxon>
    </lineage>
</organism>
<dbReference type="PROSITE" id="PS50850">
    <property type="entry name" value="MFS"/>
    <property type="match status" value="1"/>
</dbReference>
<feature type="transmembrane region" description="Helical" evidence="6">
    <location>
        <begin position="242"/>
        <end position="265"/>
    </location>
</feature>
<dbReference type="Pfam" id="PF07690">
    <property type="entry name" value="MFS_1"/>
    <property type="match status" value="1"/>
</dbReference>
<dbReference type="InterPro" id="IPR036259">
    <property type="entry name" value="MFS_trans_sf"/>
</dbReference>
<dbReference type="AlphaFoldDB" id="A0A0A1SRD9"/>
<keyword evidence="9" id="KW-1185">Reference proteome</keyword>
<protein>
    <recommendedName>
        <fullName evidence="7">Major facilitator superfamily (MFS) profile domain-containing protein</fullName>
    </recommendedName>
</protein>
<reference evidence="8 9" key="1">
    <citation type="journal article" date="2015" name="Genome Announc.">
        <title>Draft Genome Sequence and Gene Annotation of the Entomopathogenic Fungus Verticillium hemipterigenum.</title>
        <authorList>
            <person name="Horn F."/>
            <person name="Habel A."/>
            <person name="Scharf D.H."/>
            <person name="Dworschak J."/>
            <person name="Brakhage A.A."/>
            <person name="Guthke R."/>
            <person name="Hertweck C."/>
            <person name="Linde J."/>
        </authorList>
    </citation>
    <scope>NUCLEOTIDE SEQUENCE [LARGE SCALE GENOMIC DNA]</scope>
</reference>
<feature type="transmembrane region" description="Helical" evidence="6">
    <location>
        <begin position="271"/>
        <end position="291"/>
    </location>
</feature>
<accession>A0A0A1SRD9</accession>
<sequence length="541" mass="59033">MQCRRGFDNRIPRIFVAKAAQYQPRQESGSTGKQQTHSIVAMSPPTESSPLLQHEAESAEEAAPPLRPKGSWLRWPKVTNPQAINGMQMFVIFTLTFSALLASVPQLQLLEGAICKEYYAARSPLEADEPRPCKIPAVEARLARLTGISSTLGIAAELVMALPMGRLADRIGKRPIMIWAVVSYMLTSMWTSGVLWFSDRLPVSLILGNFVPLLLGGGETVLVSMLFAMTAEIAPSALRANYFLQLSVGSFLGQSLASLVSSVLLIKGYTWLPILLSYIIPPIGLSILVFYPEKRRLPHQQETPADEPSPGDKVTLKHRFTAAVRAAGSTVSIISSPSAAFIMFSFLLVSPVTMCVATLLLLLVRMRFHWSFAQAGLLLSIRGFGNIFVSLVFIPIITKILMSDRFRFRYSTAQKDLSLAKVFVLLLTVGTALVTVPAIPGVITGVIIVTFGYGWLAMCRSLMVVFIDESQLSQLYSLISMVEAIGTLLAQPILSGLFSIGLELGPPWEILPFTVTTLLCLLAACLLFFVRLPTLGSGNLV</sequence>
<comment type="subcellular location">
    <subcellularLocation>
        <location evidence="1">Membrane</location>
        <topology evidence="1">Multi-pass membrane protein</topology>
    </subcellularLocation>
</comment>
<feature type="transmembrane region" description="Helical" evidence="6">
    <location>
        <begin position="418"/>
        <end position="436"/>
    </location>
</feature>
<evidence type="ECO:0000313" key="9">
    <source>
        <dbReference type="Proteomes" id="UP000039046"/>
    </source>
</evidence>
<feature type="transmembrane region" description="Helical" evidence="6">
    <location>
        <begin position="339"/>
        <end position="363"/>
    </location>
</feature>
<evidence type="ECO:0000256" key="2">
    <source>
        <dbReference type="ARBA" id="ARBA00022692"/>
    </source>
</evidence>
<feature type="transmembrane region" description="Helical" evidence="6">
    <location>
        <begin position="442"/>
        <end position="463"/>
    </location>
</feature>
<feature type="transmembrane region" description="Helical" evidence="6">
    <location>
        <begin position="375"/>
        <end position="397"/>
    </location>
</feature>
<feature type="domain" description="Major facilitator superfamily (MFS) profile" evidence="7">
    <location>
        <begin position="91"/>
        <end position="535"/>
    </location>
</feature>
<gene>
    <name evidence="8" type="ORF">VHEMI03052</name>
</gene>
<dbReference type="SUPFAM" id="SSF103473">
    <property type="entry name" value="MFS general substrate transporter"/>
    <property type="match status" value="1"/>
</dbReference>
<evidence type="ECO:0000256" key="3">
    <source>
        <dbReference type="ARBA" id="ARBA00022989"/>
    </source>
</evidence>
<feature type="compositionally biased region" description="Polar residues" evidence="5">
    <location>
        <begin position="23"/>
        <end position="38"/>
    </location>
</feature>
<dbReference type="InterPro" id="IPR020846">
    <property type="entry name" value="MFS_dom"/>
</dbReference>
<evidence type="ECO:0000256" key="5">
    <source>
        <dbReference type="SAM" id="MobiDB-lite"/>
    </source>
</evidence>
<dbReference type="GO" id="GO:0022857">
    <property type="term" value="F:transmembrane transporter activity"/>
    <property type="evidence" value="ECO:0007669"/>
    <property type="project" value="InterPro"/>
</dbReference>
<evidence type="ECO:0000256" key="4">
    <source>
        <dbReference type="ARBA" id="ARBA00023136"/>
    </source>
</evidence>
<feature type="transmembrane region" description="Helical" evidence="6">
    <location>
        <begin position="475"/>
        <end position="498"/>
    </location>
</feature>
<dbReference type="PANTHER" id="PTHR23507">
    <property type="entry name" value="ZGC:174356"/>
    <property type="match status" value="1"/>
</dbReference>
<name>A0A0A1SRD9_9HYPO</name>
<dbReference type="PANTHER" id="PTHR23507:SF1">
    <property type="entry name" value="FI18259P1-RELATED"/>
    <property type="match status" value="1"/>
</dbReference>
<dbReference type="GO" id="GO:0016020">
    <property type="term" value="C:membrane"/>
    <property type="evidence" value="ECO:0007669"/>
    <property type="project" value="UniProtKB-SubCell"/>
</dbReference>
<dbReference type="InterPro" id="IPR011701">
    <property type="entry name" value="MFS"/>
</dbReference>
<feature type="transmembrane region" description="Helical" evidence="6">
    <location>
        <begin position="176"/>
        <end position="198"/>
    </location>
</feature>
<keyword evidence="2 6" id="KW-0812">Transmembrane</keyword>
<feature type="region of interest" description="Disordered" evidence="5">
    <location>
        <begin position="21"/>
        <end position="65"/>
    </location>
</feature>
<evidence type="ECO:0000256" key="1">
    <source>
        <dbReference type="ARBA" id="ARBA00004141"/>
    </source>
</evidence>
<dbReference type="OrthoDB" id="194139at2759"/>
<keyword evidence="4 6" id="KW-0472">Membrane</keyword>
<dbReference type="EMBL" id="CDHN01000001">
    <property type="protein sequence ID" value="CEJ83018.1"/>
    <property type="molecule type" value="Genomic_DNA"/>
</dbReference>
<dbReference type="Proteomes" id="UP000039046">
    <property type="component" value="Unassembled WGS sequence"/>
</dbReference>
<dbReference type="Gene3D" id="1.20.1250.20">
    <property type="entry name" value="MFS general substrate transporter like domains"/>
    <property type="match status" value="2"/>
</dbReference>
<feature type="transmembrane region" description="Helical" evidence="6">
    <location>
        <begin position="510"/>
        <end position="530"/>
    </location>
</feature>
<evidence type="ECO:0000313" key="8">
    <source>
        <dbReference type="EMBL" id="CEJ83018.1"/>
    </source>
</evidence>
<keyword evidence="3 6" id="KW-1133">Transmembrane helix</keyword>
<feature type="transmembrane region" description="Helical" evidence="6">
    <location>
        <begin position="210"/>
        <end position="230"/>
    </location>
</feature>
<dbReference type="CDD" id="cd06174">
    <property type="entry name" value="MFS"/>
    <property type="match status" value="1"/>
</dbReference>
<proteinExistence type="predicted"/>
<dbReference type="HOGENOM" id="CLU_013756_0_0_1"/>
<evidence type="ECO:0000259" key="7">
    <source>
        <dbReference type="PROSITE" id="PS50850"/>
    </source>
</evidence>